<reference evidence="3" key="1">
    <citation type="submission" date="2013-07" db="EMBL/GenBank/DDBJ databases">
        <authorList>
            <consortium name="The Broad Institute Genome Sequencing Platform"/>
            <person name="Cuomo C."/>
            <person name="Litvintseva A."/>
            <person name="Chen Y."/>
            <person name="Heitman J."/>
            <person name="Sun S."/>
            <person name="Springer D."/>
            <person name="Dromer F."/>
            <person name="Young S.K."/>
            <person name="Zeng Q."/>
            <person name="Gargeya S."/>
            <person name="Fitzgerald M."/>
            <person name="Abouelleil A."/>
            <person name="Alvarado L."/>
            <person name="Berlin A.M."/>
            <person name="Chapman S.B."/>
            <person name="Dewar J."/>
            <person name="Goldberg J."/>
            <person name="Griggs A."/>
            <person name="Gujja S."/>
            <person name="Hansen M."/>
            <person name="Howarth C."/>
            <person name="Imamovic A."/>
            <person name="Larimer J."/>
            <person name="McCowan C."/>
            <person name="Murphy C."/>
            <person name="Pearson M."/>
            <person name="Priest M."/>
            <person name="Roberts A."/>
            <person name="Saif S."/>
            <person name="Shea T."/>
            <person name="Sykes S."/>
            <person name="Wortman J."/>
            <person name="Nusbaum C."/>
            <person name="Birren B."/>
        </authorList>
    </citation>
    <scope>NUCLEOTIDE SEQUENCE</scope>
    <source>
        <strain evidence="3">CBS 10737</strain>
    </source>
</reference>
<dbReference type="CDD" id="cd06548">
    <property type="entry name" value="GH18_chitinase"/>
    <property type="match status" value="1"/>
</dbReference>
<gene>
    <name evidence="3" type="ORF">I206_105367</name>
</gene>
<dbReference type="Pfam" id="PF00704">
    <property type="entry name" value="Glyco_hydro_18"/>
    <property type="match status" value="1"/>
</dbReference>
<dbReference type="Gene3D" id="3.20.20.80">
    <property type="entry name" value="Glycosidases"/>
    <property type="match status" value="1"/>
</dbReference>
<sequence length="446" mass="49707">MEQIPVVGPILSAIDGESSAPGEGKRLVGYYVCLFSLLPSQKRPYSPSSCPVYHRHHGSDQTLNHSSLIKTHELTLSPQQGNWQAASYTPEMVPFDQLTHLNYAFAKITESGEVILSVPTTDTEYPFRPQNAFGDVATQQGHNLYGCLGAFFMLKKTNRNLKIMLSIGGVTYSHPFKGMGSALWRNNFVKSAVLLVENLGLDGLDISYEFPSNDHEAASYAKLLKELRNELNNLAERLDQHKGQYLLSVAAPCGPDNMKHLQVKDMDQSLDFWNLMAYDFAGPWSTLTNHQANLYSKDANDLSVDKAVKFYKTNGVHSNKLVIGMPLYGRTFEQTGGLGQVFRGSNTVDYKTLPLHGGQVSKDTHLGASWSYDPHKKQFVSYDTPDIAMEKTEYISKHNLGGAMFWELAGDKSHKALDSIVKIVHDNIGKVEKRENELNYPESGRP</sequence>
<dbReference type="GO" id="GO:0006032">
    <property type="term" value="P:chitin catabolic process"/>
    <property type="evidence" value="ECO:0007669"/>
    <property type="project" value="TreeGrafter"/>
</dbReference>
<dbReference type="RefSeq" id="XP_070059209.1">
    <property type="nucleotide sequence ID" value="XM_070203108.1"/>
</dbReference>
<feature type="coiled-coil region" evidence="1">
    <location>
        <begin position="217"/>
        <end position="244"/>
    </location>
</feature>
<dbReference type="InterPro" id="IPR050314">
    <property type="entry name" value="Glycosyl_Hydrlase_18"/>
</dbReference>
<reference evidence="3" key="2">
    <citation type="submission" date="2024-02" db="EMBL/GenBank/DDBJ databases">
        <title>Comparative genomics of Cryptococcus and Kwoniella reveals pathogenesis evolution and contrasting modes of karyotype evolution via chromosome fusion or intercentromeric recombination.</title>
        <authorList>
            <person name="Coelho M.A."/>
            <person name="David-Palma M."/>
            <person name="Shea T."/>
            <person name="Bowers K."/>
            <person name="McGinley-Smith S."/>
            <person name="Mohammad A.W."/>
            <person name="Gnirke A."/>
            <person name="Yurkov A.M."/>
            <person name="Nowrousian M."/>
            <person name="Sun S."/>
            <person name="Cuomo C.A."/>
            <person name="Heitman J."/>
        </authorList>
    </citation>
    <scope>NUCLEOTIDE SEQUENCE</scope>
    <source>
        <strain evidence="3">CBS 10737</strain>
    </source>
</reference>
<accession>A0AAJ8L8S0</accession>
<dbReference type="KEGG" id="kpin:30172093"/>
<evidence type="ECO:0000259" key="2">
    <source>
        <dbReference type="PROSITE" id="PS51910"/>
    </source>
</evidence>
<dbReference type="GO" id="GO:0008061">
    <property type="term" value="F:chitin binding"/>
    <property type="evidence" value="ECO:0007669"/>
    <property type="project" value="InterPro"/>
</dbReference>
<dbReference type="InterPro" id="IPR017853">
    <property type="entry name" value="GH"/>
</dbReference>
<dbReference type="InterPro" id="IPR001223">
    <property type="entry name" value="Glyco_hydro18_cat"/>
</dbReference>
<dbReference type="GeneID" id="30172093"/>
<dbReference type="PANTHER" id="PTHR11177">
    <property type="entry name" value="CHITINASE"/>
    <property type="match status" value="1"/>
</dbReference>
<dbReference type="PROSITE" id="PS51910">
    <property type="entry name" value="GH18_2"/>
    <property type="match status" value="1"/>
</dbReference>
<keyword evidence="1" id="KW-0175">Coiled coil</keyword>
<name>A0AAJ8L8S0_9TREE</name>
<dbReference type="GO" id="GO:0005576">
    <property type="term" value="C:extracellular region"/>
    <property type="evidence" value="ECO:0007669"/>
    <property type="project" value="TreeGrafter"/>
</dbReference>
<protein>
    <recommendedName>
        <fullName evidence="2">GH18 domain-containing protein</fullName>
    </recommendedName>
</protein>
<dbReference type="InterPro" id="IPR029070">
    <property type="entry name" value="Chitinase_insertion_sf"/>
</dbReference>
<evidence type="ECO:0000256" key="1">
    <source>
        <dbReference type="SAM" id="Coils"/>
    </source>
</evidence>
<dbReference type="Proteomes" id="UP000094020">
    <property type="component" value="Chromosome 7"/>
</dbReference>
<dbReference type="SUPFAM" id="SSF54556">
    <property type="entry name" value="Chitinase insertion domain"/>
    <property type="match status" value="1"/>
</dbReference>
<dbReference type="GO" id="GO:0005975">
    <property type="term" value="P:carbohydrate metabolic process"/>
    <property type="evidence" value="ECO:0007669"/>
    <property type="project" value="InterPro"/>
</dbReference>
<dbReference type="PANTHER" id="PTHR11177:SF317">
    <property type="entry name" value="CHITINASE 12-RELATED"/>
    <property type="match status" value="1"/>
</dbReference>
<dbReference type="SMART" id="SM00636">
    <property type="entry name" value="Glyco_18"/>
    <property type="match status" value="1"/>
</dbReference>
<dbReference type="GO" id="GO:0004568">
    <property type="term" value="F:chitinase activity"/>
    <property type="evidence" value="ECO:0007669"/>
    <property type="project" value="TreeGrafter"/>
</dbReference>
<dbReference type="EMBL" id="CP144525">
    <property type="protein sequence ID" value="WWC71411.1"/>
    <property type="molecule type" value="Genomic_DNA"/>
</dbReference>
<keyword evidence="4" id="KW-1185">Reference proteome</keyword>
<organism evidence="3 4">
    <name type="scientific">Kwoniella pini CBS 10737</name>
    <dbReference type="NCBI Taxonomy" id="1296096"/>
    <lineage>
        <taxon>Eukaryota</taxon>
        <taxon>Fungi</taxon>
        <taxon>Dikarya</taxon>
        <taxon>Basidiomycota</taxon>
        <taxon>Agaricomycotina</taxon>
        <taxon>Tremellomycetes</taxon>
        <taxon>Tremellales</taxon>
        <taxon>Cryptococcaceae</taxon>
        <taxon>Kwoniella</taxon>
    </lineage>
</organism>
<dbReference type="Gene3D" id="3.10.50.10">
    <property type="match status" value="1"/>
</dbReference>
<evidence type="ECO:0000313" key="4">
    <source>
        <dbReference type="Proteomes" id="UP000094020"/>
    </source>
</evidence>
<dbReference type="SUPFAM" id="SSF51445">
    <property type="entry name" value="(Trans)glycosidases"/>
    <property type="match status" value="1"/>
</dbReference>
<evidence type="ECO:0000313" key="3">
    <source>
        <dbReference type="EMBL" id="WWC71411.1"/>
    </source>
</evidence>
<proteinExistence type="predicted"/>
<feature type="domain" description="GH18" evidence="2">
    <location>
        <begin position="74"/>
        <end position="427"/>
    </location>
</feature>
<dbReference type="AlphaFoldDB" id="A0AAJ8L8S0"/>
<dbReference type="InterPro" id="IPR011583">
    <property type="entry name" value="Chitinase_II/V-like_cat"/>
</dbReference>